<organism evidence="3 4">
    <name type="scientific">Brassicogethes aeneus</name>
    <name type="common">Rape pollen beetle</name>
    <name type="synonym">Meligethes aeneus</name>
    <dbReference type="NCBI Taxonomy" id="1431903"/>
    <lineage>
        <taxon>Eukaryota</taxon>
        <taxon>Metazoa</taxon>
        <taxon>Ecdysozoa</taxon>
        <taxon>Arthropoda</taxon>
        <taxon>Hexapoda</taxon>
        <taxon>Insecta</taxon>
        <taxon>Pterygota</taxon>
        <taxon>Neoptera</taxon>
        <taxon>Endopterygota</taxon>
        <taxon>Coleoptera</taxon>
        <taxon>Polyphaga</taxon>
        <taxon>Cucujiformia</taxon>
        <taxon>Nitidulidae</taxon>
        <taxon>Meligethinae</taxon>
        <taxon>Brassicogethes</taxon>
    </lineage>
</organism>
<keyword evidence="4" id="KW-1185">Reference proteome</keyword>
<feature type="region of interest" description="Disordered" evidence="2">
    <location>
        <begin position="338"/>
        <end position="361"/>
    </location>
</feature>
<feature type="region of interest" description="Disordered" evidence="2">
    <location>
        <begin position="1525"/>
        <end position="1569"/>
    </location>
</feature>
<feature type="compositionally biased region" description="Basic and acidic residues" evidence="2">
    <location>
        <begin position="1140"/>
        <end position="1154"/>
    </location>
</feature>
<dbReference type="Proteomes" id="UP001154078">
    <property type="component" value="Chromosome 10"/>
</dbReference>
<evidence type="ECO:0000313" key="4">
    <source>
        <dbReference type="Proteomes" id="UP001154078"/>
    </source>
</evidence>
<feature type="compositionally biased region" description="Basic and acidic residues" evidence="2">
    <location>
        <begin position="406"/>
        <end position="450"/>
    </location>
</feature>
<feature type="coiled-coil region" evidence="1">
    <location>
        <begin position="162"/>
        <end position="201"/>
    </location>
</feature>
<dbReference type="Gene3D" id="3.90.70.120">
    <property type="match status" value="4"/>
</dbReference>
<feature type="compositionally biased region" description="Basic and acidic residues" evidence="2">
    <location>
        <begin position="1532"/>
        <end position="1548"/>
    </location>
</feature>
<feature type="region of interest" description="Disordered" evidence="2">
    <location>
        <begin position="1134"/>
        <end position="1163"/>
    </location>
</feature>
<dbReference type="PANTHER" id="PTHR40552">
    <property type="entry name" value="AT05186P-RELATED"/>
    <property type="match status" value="1"/>
</dbReference>
<evidence type="ECO:0000313" key="3">
    <source>
        <dbReference type="EMBL" id="CAH0548624.1"/>
    </source>
</evidence>
<name>A0A9P0FAW8_BRAAE</name>
<keyword evidence="1" id="KW-0175">Coiled coil</keyword>
<dbReference type="EMBL" id="OV121141">
    <property type="protein sequence ID" value="CAH0548624.1"/>
    <property type="molecule type" value="Genomic_DNA"/>
</dbReference>
<gene>
    <name evidence="3" type="ORF">MELIAE_LOCUS2071</name>
</gene>
<dbReference type="PANTHER" id="PTHR40552:SF6">
    <property type="entry name" value="FI09606P-RELATED"/>
    <property type="match status" value="1"/>
</dbReference>
<evidence type="ECO:0000256" key="1">
    <source>
        <dbReference type="SAM" id="Coils"/>
    </source>
</evidence>
<feature type="compositionally biased region" description="Low complexity" evidence="2">
    <location>
        <begin position="377"/>
        <end position="388"/>
    </location>
</feature>
<proteinExistence type="predicted"/>
<feature type="compositionally biased region" description="Pro residues" evidence="2">
    <location>
        <begin position="338"/>
        <end position="348"/>
    </location>
</feature>
<protein>
    <submittedName>
        <fullName evidence="3">Uncharacterized protein</fullName>
    </submittedName>
</protein>
<dbReference type="OrthoDB" id="8062037at2759"/>
<evidence type="ECO:0000256" key="2">
    <source>
        <dbReference type="SAM" id="MobiDB-lite"/>
    </source>
</evidence>
<feature type="region of interest" description="Disordered" evidence="2">
    <location>
        <begin position="1072"/>
        <end position="1103"/>
    </location>
</feature>
<reference evidence="3" key="1">
    <citation type="submission" date="2021-12" db="EMBL/GenBank/DDBJ databases">
        <authorList>
            <person name="King R."/>
        </authorList>
    </citation>
    <scope>NUCLEOTIDE SEQUENCE</scope>
</reference>
<feature type="region of interest" description="Disordered" evidence="2">
    <location>
        <begin position="374"/>
        <end position="456"/>
    </location>
</feature>
<feature type="compositionally biased region" description="Acidic residues" evidence="2">
    <location>
        <begin position="1549"/>
        <end position="1560"/>
    </location>
</feature>
<accession>A0A9P0FAW8</accession>
<sequence>MPVTPSFGTRQKLQYQPQTMVSNVCDGMRNKTEYINPKAVKTKKLRETPKYKRIIKACKKEIIELIEPTPKKGTPKLQTASAEFKGEVKVQPKMATPSPSFLIPPTESVLMKMKPRTGPMIRQYESKNSVTKFDGMNDYSSFDLVSTKTPRPAEKIYAQMEKEYLTNEFKLEQEKLSKEEKQEIKKKLKSLKEDMISIRDNSISMKIQSRMEERALKKKSESVKSEKKQEIMLIEKKYSDSLPIDEKMLTLQVADISMKREKDTSAVDDSTSAPSKSHTVIHDKSTLPWDASHYQKDDTGYSSGIGFSLTSTLERSGLHPMIHESVATIRNTLIDPSVPEPVTPPEPEPTTIQPATLSPISEEKEIKSQFFTGGEGKTTFTIGKTSTTKMDEEEVVDATMGKTTIQKKDKSTKEKETTKGNQDGKDKKDTPNEKKDGEKGGDDDKDKDKDDDMEDFKDENAIETYLTKQFRKKVSQISATTSYNPRDTYVCPQIMLTDSEILGQANFDKLTQKYGPIEEAPVKKKFARGTLQSHSFTKLTQTFIKDFYFGSKAGTMHKFDENLKVNGKQGICIPIAAYCYAFLKHPIKWQTEEIDEIMVCGTNLYKESRNNFKIEDERELTYQEMERYCFYGNKKIRFIVDEPIVSGFIFSGDKTIFNLTKALHIFFSNQTAGILVSNDVHIAIWKDNYFYMFDGVHRTKDMYVIDSGVANVANFYDINGLVTILLQRSGYGNWPFVIHGVRVIKVYDRYVDYKVDELDFDNERDNYNIISEEKAVLLGSYHLADLCFKYMRNRQAVAVCCMALIYSRLTPAGAWTRVTLDKIMTLGTKICYECLKCADSEPLQLEKMPAYLAIGPYIIEIYIHKNMFCDSIFKRCRCQIQVDIEEFFETSTNGLLVIEKYMMAIFKQRSKFFLYDPYSRNFEATVCRDGASCLSMHTNITSMVKTILANHDPTQEIIFHIHALKVCKIIRDPSKLKQFPKCIRMNDLKIDAFKGKMSLGKKRAVDKRIAVDISKMATTTPFLNEEEISVYQMGLGVESFIMEEIPAFPNKLTVKQMAELTKQTCIKEEIERASPDPEEIIDLDSPSLSDTQLPEKPLEDSEDEVELEFMDLCSFDLTMDEVILEPSFEAEAPEGFQFTSRKDAEKQALDETTKRGAKGSVDGKIGAGDSGSVLSDYAKRIQSLCRGSKFDISGYPIEIGEDGEDPYLDQKGMMPPIFEGYELDGEGMDDDTWFWAQARWAQVHTESLEIAYIGRISEMVNTELTAFPTDPEKLYPTFIRDRIDGKRGRPISPEGFEEGSEEIQNQETELLQLTNFKVTPDSSQLVRGSINVADLGGEIEYAAPFICVMAATVAKKYTLGTWSADIVDYVLRCGKSLYDNSPVRYDQVTKLDIPKITLGSTDFKVSINYVFDSYMKQKMVEMAMSKILLSQHDMGILVTPTYACTIMYKKFLFYLYDPFGNNEVGMGDGSNNKGTGCIMRFLNLRDLVRRIMHNKKRREMTDQVEYCRFVLSSIDVKRLPRDECSKRKKKVEHQEGEEGEDAIPKDYEQEGEGYEGEEEGEEKKEEEAPQPKIQVGYKYKKGLWVIEGTTVLEGRTDVQMDLKNDHFICLCALLMAITCPVIKWNTTKVDAVFDHGNHIYNHADDKKVSNRRTIKNILIGKNFFDIIVKKISIDAQVLNTSIKTGVGTLLSWKMNCFLVQFPCACYCVFKSDEFYHLFDPYGPINFKKKKRKYKAGWVRCQTLEKLQKRLHRIGRFQKVQNYTFYSFEVTSIRRAPKEISLRQRLHCICTADDKKRKDDGEKLGKPFNEDPEWLMVDPIPWSRMVQRAPTGYQRGCAENMWNNWDVEYPKDLYSMISTISGYDEWIPEERRGKGVLFNLVVAIAMMEIYDLNDWNPAVLNSILVNGDDYFKQCLEELNLDDDTRNYDLSVDDLKEVGTIFPYQFNVAVTGASEGTMFMIKDNRFNLHNALRCFFQSTSRRMGIIYADGEDGATVKNLAFGKTKNREYFVFDADTRDVPMFIKNKGKAYILRMTTINRLTHVLALTLRGGGFYIFDVTITDLKPME</sequence>